<dbReference type="InterPro" id="IPR040442">
    <property type="entry name" value="Pyrv_kinase-like_dom_sf"/>
</dbReference>
<dbReference type="PANTHER" id="PTHR43030">
    <property type="entry name" value="PHOSPHOENOLPYRUVATE SYNTHASE"/>
    <property type="match status" value="1"/>
</dbReference>
<dbReference type="InterPro" id="IPR015813">
    <property type="entry name" value="Pyrv/PenolPyrv_kinase-like_dom"/>
</dbReference>
<dbReference type="SUPFAM" id="SSF51621">
    <property type="entry name" value="Phosphoenolpyruvate/pyruvate domain"/>
    <property type="match status" value="1"/>
</dbReference>
<reference evidence="5 6" key="1">
    <citation type="submission" date="2020-01" db="EMBL/GenBank/DDBJ databases">
        <title>Genomes assembled from Gulf of Kutch pelagic sediment metagenomes.</title>
        <authorList>
            <person name="Chandrashekar M."/>
            <person name="Mahajan M.S."/>
            <person name="Dave K.J."/>
            <person name="Vatsa P."/>
            <person name="Nathani N.M."/>
        </authorList>
    </citation>
    <scope>NUCLEOTIDE SEQUENCE [LARGE SCALE GENOMIC DNA]</scope>
    <source>
        <strain evidence="5">KS3-K002</strain>
    </source>
</reference>
<dbReference type="InterPro" id="IPR000121">
    <property type="entry name" value="PEP_util_C"/>
</dbReference>
<dbReference type="PANTHER" id="PTHR43030:SF1">
    <property type="entry name" value="PHOSPHOENOLPYRUVATE SYNTHASE"/>
    <property type="match status" value="1"/>
</dbReference>
<feature type="domain" description="PEP-utilising enzyme C-terminal" evidence="4">
    <location>
        <begin position="1"/>
        <end position="58"/>
    </location>
</feature>
<evidence type="ECO:0000313" key="5">
    <source>
        <dbReference type="EMBL" id="NIR76715.1"/>
    </source>
</evidence>
<dbReference type="EMBL" id="JAACAK010000142">
    <property type="protein sequence ID" value="NIR76715.1"/>
    <property type="molecule type" value="Genomic_DNA"/>
</dbReference>
<dbReference type="Pfam" id="PF02896">
    <property type="entry name" value="PEP-utilizers_C"/>
    <property type="match status" value="1"/>
</dbReference>
<evidence type="ECO:0000313" key="6">
    <source>
        <dbReference type="Proteomes" id="UP000702544"/>
    </source>
</evidence>
<protein>
    <recommendedName>
        <fullName evidence="4">PEP-utilising enzyme C-terminal domain-containing protein</fullName>
    </recommendedName>
</protein>
<keyword evidence="2" id="KW-0547">Nucleotide-binding</keyword>
<accession>A0AAE4ZAC4</accession>
<evidence type="ECO:0000256" key="1">
    <source>
        <dbReference type="ARBA" id="ARBA00007837"/>
    </source>
</evidence>
<dbReference type="Proteomes" id="UP000702544">
    <property type="component" value="Unassembled WGS sequence"/>
</dbReference>
<dbReference type="Gene3D" id="3.20.20.60">
    <property type="entry name" value="Phosphoenolpyruvate-binding domains"/>
    <property type="match status" value="1"/>
</dbReference>
<proteinExistence type="inferred from homology"/>
<keyword evidence="3" id="KW-0067">ATP-binding</keyword>
<dbReference type="AlphaFoldDB" id="A0AAE4ZAC4"/>
<evidence type="ECO:0000256" key="2">
    <source>
        <dbReference type="ARBA" id="ARBA00022741"/>
    </source>
</evidence>
<gene>
    <name evidence="5" type="ORF">GWO12_16680</name>
</gene>
<dbReference type="InterPro" id="IPR006319">
    <property type="entry name" value="PEP_synth"/>
</dbReference>
<dbReference type="GO" id="GO:0008986">
    <property type="term" value="F:pyruvate, water dikinase activity"/>
    <property type="evidence" value="ECO:0007669"/>
    <property type="project" value="InterPro"/>
</dbReference>
<organism evidence="5 6">
    <name type="scientific">Candidatus Kutchimonas denitrificans</name>
    <dbReference type="NCBI Taxonomy" id="3056748"/>
    <lineage>
        <taxon>Bacteria</taxon>
        <taxon>Pseudomonadati</taxon>
        <taxon>Gemmatimonadota</taxon>
        <taxon>Gemmatimonadia</taxon>
        <taxon>Candidatus Palauibacterales</taxon>
        <taxon>Candidatus Palauibacteraceae</taxon>
        <taxon>Candidatus Kutchimonas</taxon>
    </lineage>
</organism>
<comment type="caution">
    <text evidence="5">The sequence shown here is derived from an EMBL/GenBank/DDBJ whole genome shotgun (WGS) entry which is preliminary data.</text>
</comment>
<name>A0AAE4ZAC4_9BACT</name>
<comment type="similarity">
    <text evidence="1">Belongs to the PEP-utilizing enzyme family.</text>
</comment>
<evidence type="ECO:0000259" key="4">
    <source>
        <dbReference type="Pfam" id="PF02896"/>
    </source>
</evidence>
<sequence length="70" mass="7471">MVRRVIEAAHRHRCKVGLCGQAPSDDPSFAEFLVDSGIDAISVTPDSFVNVKRQVAAVEDRETEGSAAAS</sequence>
<dbReference type="GO" id="GO:0005524">
    <property type="term" value="F:ATP binding"/>
    <property type="evidence" value="ECO:0007669"/>
    <property type="project" value="UniProtKB-KW"/>
</dbReference>
<evidence type="ECO:0000256" key="3">
    <source>
        <dbReference type="ARBA" id="ARBA00022840"/>
    </source>
</evidence>